<dbReference type="InterPro" id="IPR050267">
    <property type="entry name" value="Anti-sigma-factor_SerPK"/>
</dbReference>
<sequence length="146" mass="15792">MTPPLTPTAAAVPESRAYVFDRDRRTAALARRQVRADLTDWKVSEEGIDSAVQVVSEIATNAVEHTKSVRIRLEVERHPEEIRIAVRDSGPRPEAPLAAYLAAPADLSEGGRGLLLVQLLAARWGAEPTPGNGLRVWAAIPAGDQQ</sequence>
<reference evidence="3 4" key="1">
    <citation type="submission" date="2020-09" db="EMBL/GenBank/DDBJ databases">
        <title>A novel species.</title>
        <authorList>
            <person name="Gao J."/>
        </authorList>
    </citation>
    <scope>NUCLEOTIDE SEQUENCE [LARGE SCALE GENOMIC DNA]</scope>
    <source>
        <strain evidence="3 4">CRXT-Y-14</strain>
        <plasmid evidence="3 4">unnamed2</plasmid>
    </source>
</reference>
<evidence type="ECO:0000256" key="1">
    <source>
        <dbReference type="ARBA" id="ARBA00022527"/>
    </source>
</evidence>
<name>A0A7H1BL71_9ACTN</name>
<dbReference type="SUPFAM" id="SSF55874">
    <property type="entry name" value="ATPase domain of HSP90 chaperone/DNA topoisomerase II/histidine kinase"/>
    <property type="match status" value="1"/>
</dbReference>
<proteinExistence type="predicted"/>
<dbReference type="CDD" id="cd16936">
    <property type="entry name" value="HATPase_RsbW-like"/>
    <property type="match status" value="1"/>
</dbReference>
<dbReference type="Pfam" id="PF13581">
    <property type="entry name" value="HATPase_c_2"/>
    <property type="match status" value="1"/>
</dbReference>
<dbReference type="EMBL" id="CP061283">
    <property type="protein sequence ID" value="QNS09476.1"/>
    <property type="molecule type" value="Genomic_DNA"/>
</dbReference>
<keyword evidence="1" id="KW-0723">Serine/threonine-protein kinase</keyword>
<gene>
    <name evidence="3" type="ORF">IAG42_37610</name>
</gene>
<evidence type="ECO:0000313" key="4">
    <source>
        <dbReference type="Proteomes" id="UP000516428"/>
    </source>
</evidence>
<dbReference type="AlphaFoldDB" id="A0A7H1BL71"/>
<keyword evidence="1" id="KW-0418">Kinase</keyword>
<dbReference type="PANTHER" id="PTHR35526:SF3">
    <property type="entry name" value="ANTI-SIGMA-F FACTOR RSBW"/>
    <property type="match status" value="1"/>
</dbReference>
<dbReference type="InterPro" id="IPR036890">
    <property type="entry name" value="HATPase_C_sf"/>
</dbReference>
<evidence type="ECO:0000259" key="2">
    <source>
        <dbReference type="Pfam" id="PF13581"/>
    </source>
</evidence>
<dbReference type="Gene3D" id="3.30.565.10">
    <property type="entry name" value="Histidine kinase-like ATPase, C-terminal domain"/>
    <property type="match status" value="1"/>
</dbReference>
<geneLocation type="plasmid" evidence="3 4">
    <name>unnamed2</name>
</geneLocation>
<dbReference type="InterPro" id="IPR003594">
    <property type="entry name" value="HATPase_dom"/>
</dbReference>
<keyword evidence="3" id="KW-0067">ATP-binding</keyword>
<keyword evidence="4" id="KW-1185">Reference proteome</keyword>
<keyword evidence="1" id="KW-0808">Transferase</keyword>
<keyword evidence="3" id="KW-0614">Plasmid</keyword>
<accession>A0A7H1BL71</accession>
<dbReference type="Proteomes" id="UP000516428">
    <property type="component" value="Plasmid unnamed2"/>
</dbReference>
<evidence type="ECO:0000313" key="3">
    <source>
        <dbReference type="EMBL" id="QNS09476.1"/>
    </source>
</evidence>
<dbReference type="KEGG" id="sxn:IAG42_37610"/>
<feature type="domain" description="Histidine kinase/HSP90-like ATPase" evidence="2">
    <location>
        <begin position="25"/>
        <end position="123"/>
    </location>
</feature>
<protein>
    <submittedName>
        <fullName evidence="3">ATP-binding protein</fullName>
    </submittedName>
</protein>
<dbReference type="GO" id="GO:0005524">
    <property type="term" value="F:ATP binding"/>
    <property type="evidence" value="ECO:0007669"/>
    <property type="project" value="UniProtKB-KW"/>
</dbReference>
<dbReference type="RefSeq" id="WP_188342131.1">
    <property type="nucleotide sequence ID" value="NZ_CP061283.1"/>
</dbReference>
<organism evidence="3 4">
    <name type="scientific">Streptomyces xanthii</name>
    <dbReference type="NCBI Taxonomy" id="2768069"/>
    <lineage>
        <taxon>Bacteria</taxon>
        <taxon>Bacillati</taxon>
        <taxon>Actinomycetota</taxon>
        <taxon>Actinomycetes</taxon>
        <taxon>Kitasatosporales</taxon>
        <taxon>Streptomycetaceae</taxon>
        <taxon>Streptomyces</taxon>
    </lineage>
</organism>
<dbReference type="PANTHER" id="PTHR35526">
    <property type="entry name" value="ANTI-SIGMA-F FACTOR RSBW-RELATED"/>
    <property type="match status" value="1"/>
</dbReference>
<keyword evidence="3" id="KW-0547">Nucleotide-binding</keyword>
<dbReference type="GO" id="GO:0004674">
    <property type="term" value="F:protein serine/threonine kinase activity"/>
    <property type="evidence" value="ECO:0007669"/>
    <property type="project" value="UniProtKB-KW"/>
</dbReference>